<dbReference type="Proteomes" id="UP000663881">
    <property type="component" value="Unassembled WGS sequence"/>
</dbReference>
<evidence type="ECO:0000313" key="15">
    <source>
        <dbReference type="EMBL" id="CAF3911205.1"/>
    </source>
</evidence>
<keyword evidence="4" id="KW-0539">Nucleus</keyword>
<dbReference type="Proteomes" id="UP000663844">
    <property type="component" value="Unassembled WGS sequence"/>
</dbReference>
<comment type="similarity">
    <text evidence="5">Belongs to the TAF13 family.</text>
</comment>
<dbReference type="GO" id="GO:0005634">
    <property type="term" value="C:nucleus"/>
    <property type="evidence" value="ECO:0007669"/>
    <property type="project" value="UniProtKB-SubCell"/>
</dbReference>
<protein>
    <recommendedName>
        <fullName evidence="6">Transcription initiation factor TFIID subunit 13</fullName>
    </recommendedName>
</protein>
<organism evidence="9 16">
    <name type="scientific">Adineta steineri</name>
    <dbReference type="NCBI Taxonomy" id="433720"/>
    <lineage>
        <taxon>Eukaryota</taxon>
        <taxon>Metazoa</taxon>
        <taxon>Spiralia</taxon>
        <taxon>Gnathifera</taxon>
        <taxon>Rotifera</taxon>
        <taxon>Eurotatoria</taxon>
        <taxon>Bdelloidea</taxon>
        <taxon>Adinetida</taxon>
        <taxon>Adinetidae</taxon>
        <taxon>Adineta</taxon>
    </lineage>
</organism>
<dbReference type="GO" id="GO:0006366">
    <property type="term" value="P:transcription by RNA polymerase II"/>
    <property type="evidence" value="ECO:0007669"/>
    <property type="project" value="InterPro"/>
</dbReference>
<dbReference type="Proteomes" id="UP000663860">
    <property type="component" value="Unassembled WGS sequence"/>
</dbReference>
<evidence type="ECO:0000256" key="2">
    <source>
        <dbReference type="ARBA" id="ARBA00023015"/>
    </source>
</evidence>
<keyword evidence="2" id="KW-0805">Transcription regulation</keyword>
<keyword evidence="16" id="KW-1185">Reference proteome</keyword>
<accession>A0A814E3C8</accession>
<keyword evidence="3" id="KW-0804">Transcription</keyword>
<dbReference type="EMBL" id="CAJOBB010001198">
    <property type="protein sequence ID" value="CAF3823774.1"/>
    <property type="molecule type" value="Genomic_DNA"/>
</dbReference>
<evidence type="ECO:0000256" key="3">
    <source>
        <dbReference type="ARBA" id="ARBA00023163"/>
    </source>
</evidence>
<dbReference type="SUPFAM" id="SSF47113">
    <property type="entry name" value="Histone-fold"/>
    <property type="match status" value="1"/>
</dbReference>
<evidence type="ECO:0000256" key="4">
    <source>
        <dbReference type="ARBA" id="ARBA00023242"/>
    </source>
</evidence>
<dbReference type="OrthoDB" id="10266074at2759"/>
<feature type="region of interest" description="Disordered" evidence="7">
    <location>
        <begin position="1"/>
        <end position="33"/>
    </location>
</feature>
<proteinExistence type="inferred from homology"/>
<comment type="caution">
    <text evidence="9">The sequence shown here is derived from an EMBL/GenBank/DDBJ whole genome shotgun (WGS) entry which is preliminary data.</text>
</comment>
<evidence type="ECO:0000313" key="16">
    <source>
        <dbReference type="Proteomes" id="UP000663832"/>
    </source>
</evidence>
<dbReference type="Proteomes" id="UP000663877">
    <property type="component" value="Unassembled WGS sequence"/>
</dbReference>
<dbReference type="Proteomes" id="UP000663845">
    <property type="component" value="Unassembled WGS sequence"/>
</dbReference>
<evidence type="ECO:0000313" key="13">
    <source>
        <dbReference type="EMBL" id="CAF3823774.1"/>
    </source>
</evidence>
<evidence type="ECO:0000313" key="12">
    <source>
        <dbReference type="EMBL" id="CAF1099408.1"/>
    </source>
</evidence>
<name>A0A814E3C8_9BILA</name>
<dbReference type="EMBL" id="CAJNOI010000029">
    <property type="protein sequence ID" value="CAF0876156.1"/>
    <property type="molecule type" value="Genomic_DNA"/>
</dbReference>
<evidence type="ECO:0000313" key="9">
    <source>
        <dbReference type="EMBL" id="CAF0964123.1"/>
    </source>
</evidence>
<dbReference type="EMBL" id="CAJNON010000129">
    <property type="protein sequence ID" value="CAF1008376.1"/>
    <property type="molecule type" value="Genomic_DNA"/>
</dbReference>
<dbReference type="Gene3D" id="1.10.20.10">
    <property type="entry name" value="Histone, subunit A"/>
    <property type="match status" value="1"/>
</dbReference>
<dbReference type="Pfam" id="PF02269">
    <property type="entry name" value="TFIID-18kDa"/>
    <property type="match status" value="1"/>
</dbReference>
<dbReference type="Proteomes" id="UP000663891">
    <property type="component" value="Unassembled WGS sequence"/>
</dbReference>
<evidence type="ECO:0000313" key="10">
    <source>
        <dbReference type="EMBL" id="CAF1008376.1"/>
    </source>
</evidence>
<evidence type="ECO:0000256" key="5">
    <source>
        <dbReference type="ARBA" id="ARBA00038392"/>
    </source>
</evidence>
<evidence type="ECO:0000256" key="1">
    <source>
        <dbReference type="ARBA" id="ARBA00004123"/>
    </source>
</evidence>
<dbReference type="PANTHER" id="PTHR11380:SF5">
    <property type="entry name" value="TRANSCRIPTION INITIATION FACTOR TFIID SUBUNIT 13"/>
    <property type="match status" value="1"/>
</dbReference>
<dbReference type="EMBL" id="CAJNOG010000231">
    <property type="protein sequence ID" value="CAF1099408.1"/>
    <property type="molecule type" value="Genomic_DNA"/>
</dbReference>
<dbReference type="PANTHER" id="PTHR11380">
    <property type="entry name" value="TRANSCRIPTION INITIATION FACTOR TFIID/SUPT3-RELATED"/>
    <property type="match status" value="1"/>
</dbReference>
<dbReference type="Proteomes" id="UP000663832">
    <property type="component" value="Unassembled WGS sequence"/>
</dbReference>
<dbReference type="Proteomes" id="UP000663868">
    <property type="component" value="Unassembled WGS sequence"/>
</dbReference>
<evidence type="ECO:0000256" key="6">
    <source>
        <dbReference type="ARBA" id="ARBA00040136"/>
    </source>
</evidence>
<evidence type="ECO:0000256" key="7">
    <source>
        <dbReference type="SAM" id="MobiDB-lite"/>
    </source>
</evidence>
<gene>
    <name evidence="8" type="ORF">BJG266_LOCUS9171</name>
    <name evidence="11" type="ORF">IZO911_LOCUS21746</name>
    <name evidence="12" type="ORF">JYZ213_LOCUS21298</name>
    <name evidence="13" type="ORF">KXQ929_LOCUS18410</name>
    <name evidence="14" type="ORF">OKA104_LOCUS21216</name>
    <name evidence="15" type="ORF">OXD698_LOCUS24493</name>
    <name evidence="9" type="ORF">QVE165_LOCUS12980</name>
    <name evidence="10" type="ORF">VCS650_LOCUS15124</name>
</gene>
<dbReference type="GO" id="GO:0046982">
    <property type="term" value="F:protein heterodimerization activity"/>
    <property type="evidence" value="ECO:0007669"/>
    <property type="project" value="InterPro"/>
</dbReference>
<dbReference type="EMBL" id="CAJNOE010000236">
    <property type="protein sequence ID" value="CAF1077093.1"/>
    <property type="molecule type" value="Genomic_DNA"/>
</dbReference>
<dbReference type="EMBL" id="CAJOAZ010002257">
    <property type="protein sequence ID" value="CAF3911205.1"/>
    <property type="molecule type" value="Genomic_DNA"/>
</dbReference>
<dbReference type="InterPro" id="IPR009072">
    <property type="entry name" value="Histone-fold"/>
</dbReference>
<reference evidence="9" key="1">
    <citation type="submission" date="2021-02" db="EMBL/GenBank/DDBJ databases">
        <authorList>
            <person name="Nowell W R."/>
        </authorList>
    </citation>
    <scope>NUCLEOTIDE SEQUENCE</scope>
</reference>
<comment type="subcellular location">
    <subcellularLocation>
        <location evidence="1">Nucleus</location>
    </subcellularLocation>
</comment>
<dbReference type="CDD" id="cd07978">
    <property type="entry name" value="HFD_TAF13"/>
    <property type="match status" value="1"/>
</dbReference>
<evidence type="ECO:0000313" key="8">
    <source>
        <dbReference type="EMBL" id="CAF0876156.1"/>
    </source>
</evidence>
<dbReference type="InterPro" id="IPR003195">
    <property type="entry name" value="TFIID_TAF13"/>
</dbReference>
<evidence type="ECO:0000313" key="11">
    <source>
        <dbReference type="EMBL" id="CAF1077093.1"/>
    </source>
</evidence>
<sequence>MASSQSSNDKRNDASAARPSPSGGVGGDNQTRKRLFSKELRNMMYGFGDDPQPYAESVELLEDLVLQYITDMTLKASEIGSNKQGRIVVNDILYLLRHDARKYARVKELLSMNEELKRARKAFDEPSKGLE</sequence>
<dbReference type="EMBL" id="CAJOAY010001463">
    <property type="protein sequence ID" value="CAF3846247.1"/>
    <property type="molecule type" value="Genomic_DNA"/>
</dbReference>
<dbReference type="EMBL" id="CAJNOM010000065">
    <property type="protein sequence ID" value="CAF0964123.1"/>
    <property type="molecule type" value="Genomic_DNA"/>
</dbReference>
<dbReference type="AlphaFoldDB" id="A0A814E3C8"/>
<evidence type="ECO:0000313" key="14">
    <source>
        <dbReference type="EMBL" id="CAF3846247.1"/>
    </source>
</evidence>